<name>A0A8S1NWQ0_PARPR</name>
<dbReference type="OMA" id="WTISNVY"/>
<dbReference type="PANTHER" id="PTHR39767:SF2">
    <property type="entry name" value="CHROMOSOME UNDETERMINED SCAFFOLD_1, WHOLE GENOME SHOTGUN SEQUENCE"/>
    <property type="match status" value="1"/>
</dbReference>
<dbReference type="CDD" id="cd00064">
    <property type="entry name" value="FU"/>
    <property type="match status" value="1"/>
</dbReference>
<evidence type="ECO:0000256" key="1">
    <source>
        <dbReference type="SAM" id="SignalP"/>
    </source>
</evidence>
<dbReference type="EMBL" id="CAJJDM010000100">
    <property type="protein sequence ID" value="CAD8094731.1"/>
    <property type="molecule type" value="Genomic_DNA"/>
</dbReference>
<proteinExistence type="predicted"/>
<feature type="signal peptide" evidence="1">
    <location>
        <begin position="1"/>
        <end position="15"/>
    </location>
</feature>
<keyword evidence="3" id="KW-1185">Reference proteome</keyword>
<organism evidence="2 3">
    <name type="scientific">Paramecium primaurelia</name>
    <dbReference type="NCBI Taxonomy" id="5886"/>
    <lineage>
        <taxon>Eukaryota</taxon>
        <taxon>Sar</taxon>
        <taxon>Alveolata</taxon>
        <taxon>Ciliophora</taxon>
        <taxon>Intramacronucleata</taxon>
        <taxon>Oligohymenophorea</taxon>
        <taxon>Peniculida</taxon>
        <taxon>Parameciidae</taxon>
        <taxon>Paramecium</taxon>
    </lineage>
</organism>
<gene>
    <name evidence="2" type="ORF">PPRIM_AZ9-3.1.T0970004</name>
</gene>
<dbReference type="AlphaFoldDB" id="A0A8S1NWQ0"/>
<sequence length="682" mass="78215">MRFIALILCLISLNAYEYWIVQYSAFTSNNIVDNEGWWVQGNSGQLTSFCGAESLFGGYNAFGSGVSVSKIISLPPHYKIRVSLEFWKIDSWDDEFVYFILDDYVQTATWYWNTGDVICGNPDQVQNWREVKTNYVFEFSHQEPTLVVIITTNLDEIPYTESWGFRNFKVEAQYCSPGCLLCNNDTPDECWYYLLVEMNWFDNFNFDGWTLDNQQFLTQSSCANIWIIGGVNSITGSKQLSKYYTSLDAHYKIILQVQIWKFDIWNNNQFQIEIDGQVSGQAVFNQEGVIQLCGDSSGGEQLLNIRLVRSHTSNNMQIKMKSNLPSSNGSWGLRAFRLFLVKCYQTCLLCFGPYINNCSQCKTGYILHNSECVDVKWILAQKQYFQPSDFQTQSGWTISNVYNNQSPFQICSNTNLLGGFSLLGKDASIGLNFDLPKHTKIRVQLEFWKFETWDNEWFKVFANGIQVYQVQFGQNGVQVICGSNQKEAYTKNLDFEFSHVQPNINLVMTTSLDELAENESWAIRNFQLFYGVPKECSNSVIDSVTVPAFIGTKYLQSTQYSSDQTLQNKIEISELGISLQPNFDQLISVDSSIKKLSVSIIWQCFINDLTFSISILQSSYPDYKTGTAICKQQRSNVVKSSLFLERTIIQQSQIRLLATSTSFQIFQIVEGQTIKNYEMKLI</sequence>
<feature type="chain" id="PRO_5035739350" evidence="1">
    <location>
        <begin position="16"/>
        <end position="682"/>
    </location>
</feature>
<comment type="caution">
    <text evidence="2">The sequence shown here is derived from an EMBL/GenBank/DDBJ whole genome shotgun (WGS) entry which is preliminary data.</text>
</comment>
<dbReference type="InterPro" id="IPR006212">
    <property type="entry name" value="Furin_repeat"/>
</dbReference>
<keyword evidence="1" id="KW-0732">Signal</keyword>
<protein>
    <submittedName>
        <fullName evidence="2">Uncharacterized protein</fullName>
    </submittedName>
</protein>
<dbReference type="Proteomes" id="UP000688137">
    <property type="component" value="Unassembled WGS sequence"/>
</dbReference>
<reference evidence="2" key="1">
    <citation type="submission" date="2021-01" db="EMBL/GenBank/DDBJ databases">
        <authorList>
            <consortium name="Genoscope - CEA"/>
            <person name="William W."/>
        </authorList>
    </citation>
    <scope>NUCLEOTIDE SEQUENCE</scope>
</reference>
<accession>A0A8S1NWQ0</accession>
<dbReference type="PANTHER" id="PTHR39767">
    <property type="entry name" value="CALCIUM/CALMODULIN-BINDING MEMBRANE PROTEIN PCM4-RELATED"/>
    <property type="match status" value="1"/>
</dbReference>
<evidence type="ECO:0000313" key="2">
    <source>
        <dbReference type="EMBL" id="CAD8094731.1"/>
    </source>
</evidence>
<evidence type="ECO:0000313" key="3">
    <source>
        <dbReference type="Proteomes" id="UP000688137"/>
    </source>
</evidence>